<comment type="cofactor">
    <cofactor evidence="3">
        <name>FAD</name>
        <dbReference type="ChEBI" id="CHEBI:57692"/>
    </cofactor>
</comment>
<evidence type="ECO:0000259" key="18">
    <source>
        <dbReference type="PROSITE" id="PS51278"/>
    </source>
</evidence>
<keyword evidence="6" id="KW-0285">Flavoprotein</keyword>
<dbReference type="EMBL" id="JAIOIU010000031">
    <property type="protein sequence ID" value="MBZ0159045.1"/>
    <property type="molecule type" value="Genomic_DNA"/>
</dbReference>
<evidence type="ECO:0000256" key="12">
    <source>
        <dbReference type="ARBA" id="ARBA00023004"/>
    </source>
</evidence>
<dbReference type="InterPro" id="IPR029055">
    <property type="entry name" value="Ntn_hydrolases_N"/>
</dbReference>
<dbReference type="InterPro" id="IPR013785">
    <property type="entry name" value="Aldolase_TIM"/>
</dbReference>
<dbReference type="FunFam" id="3.20.20.70:FF:000053">
    <property type="entry name" value="Glutamate synthase large subunit"/>
    <property type="match status" value="1"/>
</dbReference>
<keyword evidence="11 19" id="KW-0560">Oxidoreductase</keyword>
<comment type="cofactor">
    <cofactor evidence="1">
        <name>FMN</name>
        <dbReference type="ChEBI" id="CHEBI:58210"/>
    </cofactor>
</comment>
<dbReference type="Gene3D" id="3.60.20.10">
    <property type="entry name" value="Glutamine Phosphoribosylpyrophosphate, subunit 1, domain 1"/>
    <property type="match status" value="1"/>
</dbReference>
<evidence type="ECO:0000256" key="6">
    <source>
        <dbReference type="ARBA" id="ARBA00022630"/>
    </source>
</evidence>
<dbReference type="InterPro" id="IPR017932">
    <property type="entry name" value="GATase_2_dom"/>
</dbReference>
<dbReference type="InterPro" id="IPR036485">
    <property type="entry name" value="Glu_synth_asu_C_sf"/>
</dbReference>
<dbReference type="Gene3D" id="3.20.20.70">
    <property type="entry name" value="Aldolase class I"/>
    <property type="match status" value="2"/>
</dbReference>
<organism evidence="19 20">
    <name type="scientific">Candidatus Methylomirabilis tolerans</name>
    <dbReference type="NCBI Taxonomy" id="3123416"/>
    <lineage>
        <taxon>Bacteria</taxon>
        <taxon>Candidatus Methylomirabilota</taxon>
        <taxon>Candidatus Methylomirabilia</taxon>
        <taxon>Candidatus Methylomirabilales</taxon>
        <taxon>Candidatus Methylomirabilaceae</taxon>
        <taxon>Candidatus Methylomirabilis</taxon>
    </lineage>
</organism>
<evidence type="ECO:0000256" key="10">
    <source>
        <dbReference type="ARBA" id="ARBA00022962"/>
    </source>
</evidence>
<sequence>MSSPFRGHDYSVIFLLIDHFKEWKESLVTDQTDSVSVAPYGIPPKQGLYDPTYEHDACGVGFVVDIKGRQSHTIIQQSLTILKNLLHRGASGCEPNTGDGAGILIQMPHAFLARECARIGITLPAPKQYGAGLVFLPTDPSQAAKCQAIFEDLIVEEGQTLLGWRDVPTDSSPIGPSAKVSEPIFKQIFIGRNPALQDDRAFERKLYVIRKQVEHVVYGSTLSQRKLFYIPSLSSNTLTYKGMLIGNQIETIFPDITDPAVESALALVHQRFSTNTFPSWPLAHPYRYMAHNGEINTLRGNINWMRAREALCESELLPDLKKIFPIVLEGGSDSAVFDNVLEFLVMAGRPLPHAILMMIPEAWSGHESMSEERKAFYEYHSCLMEPWDGPASIAFTDGTVIGAVLDRNGLRPSRYYVTKDGMVVMASEVGVLDIPPENVLIKERLHPGRIFLVDTAQGRIIDDTELKHGFATEHPYQEWLEANLVPLEELLTPPHVHEPDHETVLQRQQLFGYTHEDLRLLIGPMALKGEEPVGSMGTDTPLAVLSNRPRLLYDYFQQLFAQVTNPPLDAIREELVTQMATTIGPERNLLTPEPESCRQIKLKTPVLDNEELARIRYTDLPGFRSITLPMLFPVTEDGKGLEQALEELCGKASQAVADGYTFLILSDRGVCKELAPIPALLATASVHHHLVREGTRTRVGLVIESGEPREVHHAALLIGYGAGAINPYLAFETLDDMIREGLLPGMDHKKAVKHYIKALNKGILKVISKMGISTIQSYRGAQIFEAIGLNKAFVDRCLTWTASRIGGIGIDEISEEVILRHRKAFPDRPVGEPNLEWGGEYQWRRDGEYHLLNPETVAKLQYSTRTGQYTVFKEYSEMVNNHSQNLCTLRGLMEFKQADQPIPIEEVEPVESILRRFATGAMSYGSISQEAHETLAIAMNRLGARSNTGEGGEDPARFTPDPNGDWRRSAIKQVASGRFGVTSEYLVNATDLQIKMAQGSKPGEGGQLPGAKVYPWVAKVRHSTPGVGLISPPPHHDIYSIEDLKQLIHDLKNSNPTARIHVKLVAEVGVGTIAAGVAKAFSDVVLISGFDGGTGASPLGSIKHAGLPWELGLAETQQVLVMNKLRDRIAVQVDGQMKTGRDVIIAALLGAEEYGFSTAPLVVSGCIMMRVCHLNTCPVGVATQDPELRKNFSGKPEYVETFFRFIAAEVRELMAKLGFRTMDEMIGRVDRLDMKTAVEHWKAKGLDYSSILYRPEVGPEVAIRKVREQDHGLEQSLDMTTIVPLCQPALERREPVGLRLPIRNVNRTVGTILGFQVTSRYGGEGLPEDTIRIHFTGSAGQSFGAFIPQGITLALEGDSNDYLGKGLSGGKIVVFPPREATFVPEENILVGNVVLYGATKGEVYLRGVAGERFAVRNSGAHAVVEGVGDHGCEYMTGGRIVVIGKTGRNFAAGMSGGVAYVLDEAGDFKARCNLSMVDLEALDVEEEIEEVKTLLRRHLRYTGSTVAERILGSWQAMEAKFIKVIPKDYKRAMKAMKRAEIEGIPWEQAVMMGAHG</sequence>
<dbReference type="CDD" id="cd00982">
    <property type="entry name" value="gltB_C"/>
    <property type="match status" value="1"/>
</dbReference>
<dbReference type="NCBIfam" id="NF008730">
    <property type="entry name" value="PRK11750.1"/>
    <property type="match status" value="1"/>
</dbReference>
<keyword evidence="7" id="KW-0288">FMN</keyword>
<evidence type="ECO:0000256" key="15">
    <source>
        <dbReference type="ARBA" id="ARBA00023291"/>
    </source>
</evidence>
<dbReference type="GO" id="GO:0019676">
    <property type="term" value="P:ammonia assimilation cycle"/>
    <property type="evidence" value="ECO:0007669"/>
    <property type="project" value="TreeGrafter"/>
</dbReference>
<gene>
    <name evidence="19" type="primary">gltB</name>
    <name evidence="19" type="ORF">K8G79_02695</name>
</gene>
<evidence type="ECO:0000313" key="20">
    <source>
        <dbReference type="Proteomes" id="UP001197609"/>
    </source>
</evidence>
<keyword evidence="15" id="KW-0003">3Fe-4S</keyword>
<comment type="similarity">
    <text evidence="4">Belongs to the glutamate synthase family.</text>
</comment>
<keyword evidence="10" id="KW-0315">Glutamine amidotransferase</keyword>
<keyword evidence="13" id="KW-0411">Iron-sulfur</keyword>
<dbReference type="FunFam" id="2.160.20.60:FF:000001">
    <property type="entry name" value="Glutamate synthase, large subunit"/>
    <property type="match status" value="1"/>
</dbReference>
<dbReference type="Proteomes" id="UP001197609">
    <property type="component" value="Unassembled WGS sequence"/>
</dbReference>
<dbReference type="CDD" id="cd02808">
    <property type="entry name" value="GltS_FMN"/>
    <property type="match status" value="1"/>
</dbReference>
<dbReference type="InterPro" id="IPR050711">
    <property type="entry name" value="ET-N_metabolism_enzyme"/>
</dbReference>
<dbReference type="Pfam" id="PF04898">
    <property type="entry name" value="Glu_syn_central"/>
    <property type="match status" value="1"/>
</dbReference>
<dbReference type="GO" id="GO:0051538">
    <property type="term" value="F:3 iron, 4 sulfur cluster binding"/>
    <property type="evidence" value="ECO:0007669"/>
    <property type="project" value="UniProtKB-KW"/>
</dbReference>
<feature type="region of interest" description="Disordered" evidence="17">
    <location>
        <begin position="946"/>
        <end position="965"/>
    </location>
</feature>
<feature type="domain" description="Glutamine amidotransferase type-2" evidence="18">
    <location>
        <begin position="58"/>
        <end position="456"/>
    </location>
</feature>
<comment type="caution">
    <text evidence="19">The sequence shown here is derived from an EMBL/GenBank/DDBJ whole genome shotgun (WGS) entry which is preliminary data.</text>
</comment>
<dbReference type="Gene3D" id="2.160.20.60">
    <property type="entry name" value="Glutamate synthase, alpha subunit, C-terminal domain"/>
    <property type="match status" value="1"/>
</dbReference>
<keyword evidence="12" id="KW-0408">Iron</keyword>
<dbReference type="FunFam" id="3.20.20.70:FF:000031">
    <property type="entry name" value="Glutamate synthase 1 [NADH]"/>
    <property type="match status" value="1"/>
</dbReference>
<keyword evidence="8" id="KW-0479">Metal-binding</keyword>
<dbReference type="GO" id="GO:0004355">
    <property type="term" value="F:glutamate synthase (NADPH) activity"/>
    <property type="evidence" value="ECO:0007669"/>
    <property type="project" value="UniProtKB-EC"/>
</dbReference>
<keyword evidence="14" id="KW-0314">Glutamate biosynthesis</keyword>
<evidence type="ECO:0000256" key="17">
    <source>
        <dbReference type="SAM" id="MobiDB-lite"/>
    </source>
</evidence>
<evidence type="ECO:0000313" key="19">
    <source>
        <dbReference type="EMBL" id="MBZ0159045.1"/>
    </source>
</evidence>
<dbReference type="InterPro" id="IPR006982">
    <property type="entry name" value="Glu_synth_centr_N"/>
</dbReference>
<accession>A0AAJ1EIU5</accession>
<evidence type="ECO:0000256" key="5">
    <source>
        <dbReference type="ARBA" id="ARBA00022605"/>
    </source>
</evidence>
<dbReference type="CDD" id="cd00713">
    <property type="entry name" value="GltS"/>
    <property type="match status" value="1"/>
</dbReference>
<dbReference type="PANTHER" id="PTHR11938">
    <property type="entry name" value="FAD NADPH DEHYDROGENASE/OXIDOREDUCTASE"/>
    <property type="match status" value="1"/>
</dbReference>
<comment type="pathway">
    <text evidence="16">Amino-acid biosynthesis.</text>
</comment>
<dbReference type="Pfam" id="PF01645">
    <property type="entry name" value="Glu_synthase"/>
    <property type="match status" value="1"/>
</dbReference>
<evidence type="ECO:0000256" key="13">
    <source>
        <dbReference type="ARBA" id="ARBA00023014"/>
    </source>
</evidence>
<dbReference type="InterPro" id="IPR002932">
    <property type="entry name" value="Glu_synthdom"/>
</dbReference>
<evidence type="ECO:0000256" key="9">
    <source>
        <dbReference type="ARBA" id="ARBA00022827"/>
    </source>
</evidence>
<evidence type="ECO:0000256" key="2">
    <source>
        <dbReference type="ARBA" id="ARBA00001927"/>
    </source>
</evidence>
<dbReference type="GO" id="GO:0006537">
    <property type="term" value="P:glutamate biosynthetic process"/>
    <property type="evidence" value="ECO:0007669"/>
    <property type="project" value="UniProtKB-KW"/>
</dbReference>
<dbReference type="PANTHER" id="PTHR11938:SF133">
    <property type="entry name" value="GLUTAMATE SYNTHASE (NADH)"/>
    <property type="match status" value="1"/>
</dbReference>
<dbReference type="Pfam" id="PF01493">
    <property type="entry name" value="GXGXG"/>
    <property type="match status" value="1"/>
</dbReference>
<dbReference type="SUPFAM" id="SSF56235">
    <property type="entry name" value="N-terminal nucleophile aminohydrolases (Ntn hydrolases)"/>
    <property type="match status" value="1"/>
</dbReference>
<keyword evidence="5" id="KW-0028">Amino-acid biosynthesis</keyword>
<dbReference type="EC" id="1.4.1.13" evidence="19"/>
<proteinExistence type="inferred from homology"/>
<dbReference type="PROSITE" id="PS51278">
    <property type="entry name" value="GATASE_TYPE_2"/>
    <property type="match status" value="1"/>
</dbReference>
<comment type="cofactor">
    <cofactor evidence="2">
        <name>[3Fe-4S] cluster</name>
        <dbReference type="ChEBI" id="CHEBI:21137"/>
    </cofactor>
</comment>
<dbReference type="FunFam" id="3.60.20.10:FF:000001">
    <property type="entry name" value="Glutamate synthase, large subunit"/>
    <property type="match status" value="1"/>
</dbReference>
<evidence type="ECO:0000256" key="8">
    <source>
        <dbReference type="ARBA" id="ARBA00022723"/>
    </source>
</evidence>
<evidence type="ECO:0000256" key="1">
    <source>
        <dbReference type="ARBA" id="ARBA00001917"/>
    </source>
</evidence>
<evidence type="ECO:0000256" key="7">
    <source>
        <dbReference type="ARBA" id="ARBA00022643"/>
    </source>
</evidence>
<evidence type="ECO:0000256" key="4">
    <source>
        <dbReference type="ARBA" id="ARBA00009716"/>
    </source>
</evidence>
<dbReference type="GO" id="GO:0046872">
    <property type="term" value="F:metal ion binding"/>
    <property type="evidence" value="ECO:0007669"/>
    <property type="project" value="UniProtKB-KW"/>
</dbReference>
<reference evidence="19 20" key="1">
    <citation type="journal article" date="2021" name="bioRxiv">
        <title>Unraveling nitrogen, sulfur and carbon metabolic pathways and microbial community transcriptional responses to substrate deprivation and toxicity stresses in a bioreactor mimicking anoxic brackish coastal sediment conditions.</title>
        <authorList>
            <person name="Martins P.D."/>
            <person name="Echeveste M.J."/>
            <person name="Arshad A."/>
            <person name="Kurth J."/>
            <person name="Ouboter H."/>
            <person name="Jetten M.S.M."/>
            <person name="Welte C.U."/>
        </authorList>
    </citation>
    <scope>NUCLEOTIDE SEQUENCE [LARGE SCALE GENOMIC DNA]</scope>
    <source>
        <strain evidence="19">MAG_38</strain>
    </source>
</reference>
<evidence type="ECO:0000256" key="3">
    <source>
        <dbReference type="ARBA" id="ARBA00001974"/>
    </source>
</evidence>
<evidence type="ECO:0000256" key="16">
    <source>
        <dbReference type="ARBA" id="ARBA00029440"/>
    </source>
</evidence>
<dbReference type="Pfam" id="PF00310">
    <property type="entry name" value="GATase_2"/>
    <property type="match status" value="1"/>
</dbReference>
<protein>
    <submittedName>
        <fullName evidence="19">Glutamate synthase large subunit</fullName>
        <ecNumber evidence="19">1.4.1.13</ecNumber>
    </submittedName>
</protein>
<dbReference type="SUPFAM" id="SSF69336">
    <property type="entry name" value="Alpha subunit of glutamate synthase, C-terminal domain"/>
    <property type="match status" value="1"/>
</dbReference>
<dbReference type="InterPro" id="IPR002489">
    <property type="entry name" value="Glu_synth_asu_C"/>
</dbReference>
<dbReference type="SUPFAM" id="SSF51395">
    <property type="entry name" value="FMN-linked oxidoreductases"/>
    <property type="match status" value="1"/>
</dbReference>
<evidence type="ECO:0000256" key="14">
    <source>
        <dbReference type="ARBA" id="ARBA00023164"/>
    </source>
</evidence>
<name>A0AAJ1EIU5_9BACT</name>
<evidence type="ECO:0000256" key="11">
    <source>
        <dbReference type="ARBA" id="ARBA00023002"/>
    </source>
</evidence>
<keyword evidence="9" id="KW-0274">FAD</keyword>